<reference evidence="2 3" key="1">
    <citation type="journal article" date="2016" name="Int. J. Syst. Evol. Microbiol.">
        <title>Acidipila dinghuensis sp. nov., an acidobacterium isolated from forest soil.</title>
        <authorList>
            <person name="Jiang Y.W."/>
            <person name="Wang J."/>
            <person name="Chen M.H."/>
            <person name="Lv Y.Y."/>
            <person name="Qiu L.H."/>
        </authorList>
    </citation>
    <scope>NUCLEOTIDE SEQUENCE [LARGE SCALE GENOMIC DNA]</scope>
    <source>
        <strain evidence="2 3">DHOF10</strain>
    </source>
</reference>
<dbReference type="EMBL" id="SDMK01000004">
    <property type="protein sequence ID" value="RXS93870.1"/>
    <property type="molecule type" value="Genomic_DNA"/>
</dbReference>
<keyword evidence="3" id="KW-1185">Reference proteome</keyword>
<keyword evidence="2" id="KW-0489">Methyltransferase</keyword>
<dbReference type="GO" id="GO:0008757">
    <property type="term" value="F:S-adenosylmethionine-dependent methyltransferase activity"/>
    <property type="evidence" value="ECO:0007669"/>
    <property type="project" value="InterPro"/>
</dbReference>
<accession>A0A4Q1S9Y7</accession>
<evidence type="ECO:0000313" key="2">
    <source>
        <dbReference type="EMBL" id="RXS93870.1"/>
    </source>
</evidence>
<dbReference type="PANTHER" id="PTHR43591:SF24">
    <property type="entry name" value="2-METHOXY-6-POLYPRENYL-1,4-BENZOQUINOL METHYLASE, MITOCHONDRIAL"/>
    <property type="match status" value="1"/>
</dbReference>
<dbReference type="RefSeq" id="WP_129209718.1">
    <property type="nucleotide sequence ID" value="NZ_BMGU01000002.1"/>
</dbReference>
<dbReference type="AlphaFoldDB" id="A0A4Q1S9Y7"/>
<dbReference type="PANTHER" id="PTHR43591">
    <property type="entry name" value="METHYLTRANSFERASE"/>
    <property type="match status" value="1"/>
</dbReference>
<evidence type="ECO:0000313" key="3">
    <source>
        <dbReference type="Proteomes" id="UP000290253"/>
    </source>
</evidence>
<sequence length="267" mass="29382">MKERKAAAHEVAAAWETNADAWSRHTRSGYDVYRDALHTPAFLAALPPVAGLQGLDIGCGEGANTRALARLGARMQGVDIAPTFVRYAEEAERAEPLGIQYRQGDGMALPFADRSFDFATAFMSLMDMPEPGRALAEARRVLRPGGFLQCTILHPCFVPPSRRVLRDEQGQAFAVQVADYFRNPDGEVERWWFSTLPAELRQKDAAFQTPVFHHTLGAWVEMVVSAGLVLEAMIEPSASEEVAAQHPVVADTRIVPLALIIRARCRA</sequence>
<proteinExistence type="predicted"/>
<dbReference type="OrthoDB" id="128362at2"/>
<comment type="caution">
    <text evidence="2">The sequence shown here is derived from an EMBL/GenBank/DDBJ whole genome shotgun (WGS) entry which is preliminary data.</text>
</comment>
<protein>
    <submittedName>
        <fullName evidence="2">Class I SAM-dependent methyltransferase</fullName>
    </submittedName>
</protein>
<name>A0A4Q1S9Y7_9BACT</name>
<evidence type="ECO:0000259" key="1">
    <source>
        <dbReference type="Pfam" id="PF08241"/>
    </source>
</evidence>
<dbReference type="CDD" id="cd02440">
    <property type="entry name" value="AdoMet_MTases"/>
    <property type="match status" value="1"/>
</dbReference>
<feature type="domain" description="Methyltransferase type 11" evidence="1">
    <location>
        <begin position="55"/>
        <end position="148"/>
    </location>
</feature>
<gene>
    <name evidence="2" type="ORF">ESZ00_17690</name>
</gene>
<dbReference type="GO" id="GO:0032259">
    <property type="term" value="P:methylation"/>
    <property type="evidence" value="ECO:0007669"/>
    <property type="project" value="UniProtKB-KW"/>
</dbReference>
<dbReference type="Pfam" id="PF08241">
    <property type="entry name" value="Methyltransf_11"/>
    <property type="match status" value="1"/>
</dbReference>
<dbReference type="InterPro" id="IPR029063">
    <property type="entry name" value="SAM-dependent_MTases_sf"/>
</dbReference>
<keyword evidence="2" id="KW-0808">Transferase</keyword>
<organism evidence="2 3">
    <name type="scientific">Silvibacterium dinghuense</name>
    <dbReference type="NCBI Taxonomy" id="1560006"/>
    <lineage>
        <taxon>Bacteria</taxon>
        <taxon>Pseudomonadati</taxon>
        <taxon>Acidobacteriota</taxon>
        <taxon>Terriglobia</taxon>
        <taxon>Terriglobales</taxon>
        <taxon>Acidobacteriaceae</taxon>
        <taxon>Silvibacterium</taxon>
    </lineage>
</organism>
<dbReference type="InterPro" id="IPR013216">
    <property type="entry name" value="Methyltransf_11"/>
</dbReference>
<dbReference type="SUPFAM" id="SSF53335">
    <property type="entry name" value="S-adenosyl-L-methionine-dependent methyltransferases"/>
    <property type="match status" value="1"/>
</dbReference>
<dbReference type="Proteomes" id="UP000290253">
    <property type="component" value="Unassembled WGS sequence"/>
</dbReference>
<dbReference type="Gene3D" id="3.40.50.150">
    <property type="entry name" value="Vaccinia Virus protein VP39"/>
    <property type="match status" value="1"/>
</dbReference>